<reference evidence="2" key="1">
    <citation type="submission" date="2021-06" db="EMBL/GenBank/DDBJ databases">
        <authorList>
            <person name="Arsene-Ploetze F."/>
        </authorList>
    </citation>
    <scope>NUCLEOTIDE SEQUENCE</scope>
    <source>
        <strain evidence="2">SBRY1</strain>
    </source>
</reference>
<feature type="region of interest" description="Disordered" evidence="1">
    <location>
        <begin position="1"/>
        <end position="118"/>
    </location>
</feature>
<feature type="compositionally biased region" description="Basic and acidic residues" evidence="1">
    <location>
        <begin position="45"/>
        <end position="59"/>
    </location>
</feature>
<name>A0A9W4E884_9ACTN</name>
<evidence type="ECO:0000256" key="1">
    <source>
        <dbReference type="SAM" id="MobiDB-lite"/>
    </source>
</evidence>
<evidence type="ECO:0000313" key="3">
    <source>
        <dbReference type="Proteomes" id="UP001153328"/>
    </source>
</evidence>
<feature type="compositionally biased region" description="Low complexity" evidence="1">
    <location>
        <begin position="1"/>
        <end position="33"/>
    </location>
</feature>
<evidence type="ECO:0000313" key="2">
    <source>
        <dbReference type="EMBL" id="CAG7632857.1"/>
    </source>
</evidence>
<keyword evidence="3" id="KW-1185">Reference proteome</keyword>
<dbReference type="AlphaFoldDB" id="A0A9W4E884"/>
<accession>A0A9W4E884</accession>
<sequence>MSSCSHSSPRPSSLALCDRAGTPGARVAAAPRGLPAPAPRPPGRWRAERAVPRAPEKRSPSVTEGTPQGRGERRDKPPPGARVVTGPKGLFGPCRTTGRRWVARPRGGSRRPDAGPRP</sequence>
<feature type="compositionally biased region" description="Basic residues" evidence="1">
    <location>
        <begin position="97"/>
        <end position="109"/>
    </location>
</feature>
<gene>
    <name evidence="2" type="ORF">SBRY_20916</name>
</gene>
<dbReference type="Proteomes" id="UP001153328">
    <property type="component" value="Unassembled WGS sequence"/>
</dbReference>
<protein>
    <submittedName>
        <fullName evidence="2">Uncharacterized protein</fullName>
    </submittedName>
</protein>
<organism evidence="2 3">
    <name type="scientific">Actinacidiphila bryophytorum</name>
    <dbReference type="NCBI Taxonomy" id="1436133"/>
    <lineage>
        <taxon>Bacteria</taxon>
        <taxon>Bacillati</taxon>
        <taxon>Actinomycetota</taxon>
        <taxon>Actinomycetes</taxon>
        <taxon>Kitasatosporales</taxon>
        <taxon>Streptomycetaceae</taxon>
        <taxon>Actinacidiphila</taxon>
    </lineage>
</organism>
<comment type="caution">
    <text evidence="2">The sequence shown here is derived from an EMBL/GenBank/DDBJ whole genome shotgun (WGS) entry which is preliminary data.</text>
</comment>
<proteinExistence type="predicted"/>
<dbReference type="EMBL" id="CAJVAX010000012">
    <property type="protein sequence ID" value="CAG7632857.1"/>
    <property type="molecule type" value="Genomic_DNA"/>
</dbReference>